<dbReference type="EMBL" id="KQ087179">
    <property type="protein sequence ID" value="KLT45881.1"/>
    <property type="molecule type" value="Genomic_DNA"/>
</dbReference>
<name>A0A0J0XXU0_9TREE</name>
<dbReference type="RefSeq" id="XP_018282372.1">
    <property type="nucleotide sequence ID" value="XM_018427486.1"/>
</dbReference>
<reference evidence="2 3" key="1">
    <citation type="submission" date="2015-03" db="EMBL/GenBank/DDBJ databases">
        <title>Genomics and transcriptomics of the oil-accumulating basidiomycete yeast T. oleaginosus allow insights into substrate utilization and the diverse evolutionary trajectories of mating systems in fungi.</title>
        <authorList>
            <consortium name="DOE Joint Genome Institute"/>
            <person name="Kourist R."/>
            <person name="Kracht O."/>
            <person name="Bracharz F."/>
            <person name="Lipzen A."/>
            <person name="Nolan M."/>
            <person name="Ohm R."/>
            <person name="Grigoriev I."/>
            <person name="Sun S."/>
            <person name="Heitman J."/>
            <person name="Bruck T."/>
            <person name="Nowrousian M."/>
        </authorList>
    </citation>
    <scope>NUCLEOTIDE SEQUENCE [LARGE SCALE GENOMIC DNA]</scope>
    <source>
        <strain evidence="2 3">IBC0246</strain>
    </source>
</reference>
<evidence type="ECO:0000256" key="1">
    <source>
        <dbReference type="SAM" id="MobiDB-lite"/>
    </source>
</evidence>
<evidence type="ECO:0000313" key="3">
    <source>
        <dbReference type="Proteomes" id="UP000053611"/>
    </source>
</evidence>
<dbReference type="GeneID" id="28988089"/>
<protein>
    <submittedName>
        <fullName evidence="2">Uncharacterized protein</fullName>
    </submittedName>
</protein>
<keyword evidence="3" id="KW-1185">Reference proteome</keyword>
<proteinExistence type="predicted"/>
<feature type="compositionally biased region" description="Basic and acidic residues" evidence="1">
    <location>
        <begin position="1"/>
        <end position="10"/>
    </location>
</feature>
<accession>A0A0J0XXU0</accession>
<organism evidence="2 3">
    <name type="scientific">Cutaneotrichosporon oleaginosum</name>
    <dbReference type="NCBI Taxonomy" id="879819"/>
    <lineage>
        <taxon>Eukaryota</taxon>
        <taxon>Fungi</taxon>
        <taxon>Dikarya</taxon>
        <taxon>Basidiomycota</taxon>
        <taxon>Agaricomycotina</taxon>
        <taxon>Tremellomycetes</taxon>
        <taxon>Trichosporonales</taxon>
        <taxon>Trichosporonaceae</taxon>
        <taxon>Cutaneotrichosporon</taxon>
    </lineage>
</organism>
<feature type="region of interest" description="Disordered" evidence="1">
    <location>
        <begin position="1"/>
        <end position="49"/>
    </location>
</feature>
<gene>
    <name evidence="2" type="ORF">CC85DRAFT_87810</name>
</gene>
<feature type="compositionally biased region" description="Polar residues" evidence="1">
    <location>
        <begin position="165"/>
        <end position="176"/>
    </location>
</feature>
<evidence type="ECO:0000313" key="2">
    <source>
        <dbReference type="EMBL" id="KLT45881.1"/>
    </source>
</evidence>
<feature type="region of interest" description="Disordered" evidence="1">
    <location>
        <begin position="153"/>
        <end position="187"/>
    </location>
</feature>
<sequence>MAAAGRDARRSPHPPLDAEYAAGSLGGRTVHRLLPTTPRHAKPGSAGMPAMPRQTLAVLHITKMEPHASPLTTSIDRSKVRVHILRREAALSLRAWQSILALAHKWHRPPPTPSQGCAVAVYTCSVPARYGALAAGVCFRCLVGTRSSASTIAHLPEPSQGGAGSSATSPTRSQFPEQLRHNVLSQG</sequence>
<dbReference type="Proteomes" id="UP000053611">
    <property type="component" value="Unassembled WGS sequence"/>
</dbReference>
<dbReference type="AlphaFoldDB" id="A0A0J0XXU0"/>